<gene>
    <name evidence="1" type="ORF">BaRGS_00019828</name>
</gene>
<evidence type="ECO:0000313" key="1">
    <source>
        <dbReference type="EMBL" id="KAK7488871.1"/>
    </source>
</evidence>
<reference evidence="1 2" key="1">
    <citation type="journal article" date="2023" name="Sci. Data">
        <title>Genome assembly of the Korean intertidal mud-creeper Batillaria attramentaria.</title>
        <authorList>
            <person name="Patra A.K."/>
            <person name="Ho P.T."/>
            <person name="Jun S."/>
            <person name="Lee S.J."/>
            <person name="Kim Y."/>
            <person name="Won Y.J."/>
        </authorList>
    </citation>
    <scope>NUCLEOTIDE SEQUENCE [LARGE SCALE GENOMIC DNA]</scope>
    <source>
        <strain evidence="1">Wonlab-2016</strain>
    </source>
</reference>
<name>A0ABD0KPM7_9CAEN</name>
<evidence type="ECO:0000313" key="2">
    <source>
        <dbReference type="Proteomes" id="UP001519460"/>
    </source>
</evidence>
<protein>
    <submittedName>
        <fullName evidence="1">Uncharacterized protein</fullName>
    </submittedName>
</protein>
<sequence length="137" mass="14786">MRRFQGCANFQACYMNRSQSSNIIPLDDAVTQIKVDDNVATLPTAENGLLHSHACTESEGSPKVIPTMPLLSLSAPSPPPPLTPQWPFTTTMANLSVHGVSQNNSLPLHGWLITTSHGAQLQSFPLNWVTGHGDRAT</sequence>
<dbReference type="EMBL" id="JACVVK020000145">
    <property type="protein sequence ID" value="KAK7488871.1"/>
    <property type="molecule type" value="Genomic_DNA"/>
</dbReference>
<comment type="caution">
    <text evidence="1">The sequence shown here is derived from an EMBL/GenBank/DDBJ whole genome shotgun (WGS) entry which is preliminary data.</text>
</comment>
<accession>A0ABD0KPM7</accession>
<proteinExistence type="predicted"/>
<organism evidence="1 2">
    <name type="scientific">Batillaria attramentaria</name>
    <dbReference type="NCBI Taxonomy" id="370345"/>
    <lineage>
        <taxon>Eukaryota</taxon>
        <taxon>Metazoa</taxon>
        <taxon>Spiralia</taxon>
        <taxon>Lophotrochozoa</taxon>
        <taxon>Mollusca</taxon>
        <taxon>Gastropoda</taxon>
        <taxon>Caenogastropoda</taxon>
        <taxon>Sorbeoconcha</taxon>
        <taxon>Cerithioidea</taxon>
        <taxon>Batillariidae</taxon>
        <taxon>Batillaria</taxon>
    </lineage>
</organism>
<dbReference type="AlphaFoldDB" id="A0ABD0KPM7"/>
<keyword evidence="2" id="KW-1185">Reference proteome</keyword>
<dbReference type="Proteomes" id="UP001519460">
    <property type="component" value="Unassembled WGS sequence"/>
</dbReference>